<evidence type="ECO:0000313" key="2">
    <source>
        <dbReference type="EMBL" id="VFD36147.1"/>
    </source>
</evidence>
<reference evidence="1" key="3">
    <citation type="submission" date="2021-06" db="EMBL/GenBank/DDBJ databases">
        <authorList>
            <consortium name="NCBI Pathogen Detection Project"/>
        </authorList>
    </citation>
    <scope>NUCLEOTIDE SEQUENCE</scope>
    <source>
        <strain evidence="1">Clostridioides</strain>
    </source>
</reference>
<accession>A0A9P4DAZ4</accession>
<name>A0A9P4DAZ4_CLODI</name>
<dbReference type="EMBL" id="DAEQIJ010000026">
    <property type="protein sequence ID" value="HBH2621747.1"/>
    <property type="molecule type" value="Genomic_DNA"/>
</dbReference>
<protein>
    <submittedName>
        <fullName evidence="1">Uncharacterized protein</fullName>
    </submittedName>
</protein>
<evidence type="ECO:0000313" key="1">
    <source>
        <dbReference type="EMBL" id="HBH2621747.1"/>
    </source>
</evidence>
<dbReference type="AlphaFoldDB" id="A0A9P4DAZ4"/>
<dbReference type="Proteomes" id="UP000879542">
    <property type="component" value="Unassembled WGS sequence"/>
</dbReference>
<organism evidence="1 4">
    <name type="scientific">Clostridioides difficile</name>
    <name type="common">Peptoclostridium difficile</name>
    <dbReference type="NCBI Taxonomy" id="1496"/>
    <lineage>
        <taxon>Bacteria</taxon>
        <taxon>Bacillati</taxon>
        <taxon>Bacillota</taxon>
        <taxon>Clostridia</taxon>
        <taxon>Peptostreptococcales</taxon>
        <taxon>Peptostreptococcaceae</taxon>
        <taxon>Clostridioides</taxon>
    </lineage>
</organism>
<sequence>MKTKIIGGRENECPICNGNIFKIETLIGIVWQCKDCGCMYQDMSSKESKRGY</sequence>
<dbReference type="Proteomes" id="UP000411588">
    <property type="component" value="Unassembled WGS sequence"/>
</dbReference>
<reference evidence="1" key="1">
    <citation type="journal article" date="2018" name="Genome Biol.">
        <title>SKESA: strategic k-mer extension for scrupulous assemblies.</title>
        <authorList>
            <person name="Souvorov A."/>
            <person name="Agarwala R."/>
            <person name="Lipman D.J."/>
        </authorList>
    </citation>
    <scope>NUCLEOTIDE SEQUENCE</scope>
    <source>
        <strain evidence="1">Clostridioides</strain>
    </source>
</reference>
<dbReference type="EMBL" id="CAADAN010000021">
    <property type="protein sequence ID" value="VFD36147.1"/>
    <property type="molecule type" value="Genomic_DNA"/>
</dbReference>
<gene>
    <name evidence="1" type="ORF">KRQ00_003556</name>
    <name evidence="2" type="ORF">SAMEA1402399_03864</name>
</gene>
<proteinExistence type="predicted"/>
<dbReference type="RefSeq" id="WP_003425636.1">
    <property type="nucleotide sequence ID" value="NZ_BIMY01000032.1"/>
</dbReference>
<reference evidence="2 3" key="2">
    <citation type="submission" date="2019-02" db="EMBL/GenBank/DDBJ databases">
        <authorList>
            <consortium name="Pathogen Informatics"/>
        </authorList>
    </citation>
    <scope>NUCLEOTIDE SEQUENCE [LARGE SCALE GENOMIC DNA]</scope>
    <source>
        <strain evidence="2">Clo34</strain>
        <strain evidence="3">clo34</strain>
    </source>
</reference>
<evidence type="ECO:0000313" key="4">
    <source>
        <dbReference type="Proteomes" id="UP000879542"/>
    </source>
</evidence>
<comment type="caution">
    <text evidence="1">The sequence shown here is derived from an EMBL/GenBank/DDBJ whole genome shotgun (WGS) entry which is preliminary data.</text>
</comment>
<evidence type="ECO:0000313" key="3">
    <source>
        <dbReference type="Proteomes" id="UP000411588"/>
    </source>
</evidence>